<dbReference type="Proteomes" id="UP000070700">
    <property type="component" value="Unassembled WGS sequence"/>
</dbReference>
<dbReference type="OrthoDB" id="5953249at2759"/>
<dbReference type="AlphaFoldDB" id="A0A194XLF8"/>
<dbReference type="PANTHER" id="PTHR28083:SF1">
    <property type="entry name" value="GOOD FOR FULL DBP5 ACTIVITY PROTEIN 2"/>
    <property type="match status" value="1"/>
</dbReference>
<dbReference type="InterPro" id="IPR048519">
    <property type="entry name" value="Gfd2/YDR514C-like_C"/>
</dbReference>
<keyword evidence="4" id="KW-1185">Reference proteome</keyword>
<evidence type="ECO:0000259" key="2">
    <source>
        <dbReference type="Pfam" id="PF21762"/>
    </source>
</evidence>
<dbReference type="InParanoid" id="A0A194XLF8"/>
<proteinExistence type="predicted"/>
<feature type="compositionally biased region" description="Polar residues" evidence="1">
    <location>
        <begin position="361"/>
        <end position="381"/>
    </location>
</feature>
<dbReference type="GeneID" id="28817134"/>
<accession>A0A194XLF8</accession>
<gene>
    <name evidence="3" type="ORF">LY89DRAFT_420910</name>
</gene>
<sequence length="418" mass="45939">MTASEKSKKGAAKAKKTLDQAQRYQASRDIVKRVQTYIGIRKPDDGIEAALFKAHESRVEWYDPKAIAAAVSREATAKFGPATFFDAGKPMKFTPEDSVVFISVDVEANEFNHREITEIGVATLDTLDLVQLVPGKGGENWMKQIRARHFRINEYRHVINRVHVSGCPGSFEFGKSEFINLANAPAAIASCFKAPFSGADTTSLDQDMPKRNIVLVGHSIGADIAFLRDMGYDVTNLANLINTVDTGDMWKYVKKVMIGLAIKHVQDKGKSKVVFPTENKFGEDNLAITRTTNASGWEIDEEDAQVAAAHEALKQLPLPEDDDDDDEWGFQNPTGVPWSTEYISYLDDGAQPGGLQEPLVPSSTVATLQQEDSDDAPSTTPDLVMTEQEALDFVMNAPWGDEGALMEQLGKIRLAPSQ</sequence>
<dbReference type="KEGG" id="psco:LY89DRAFT_420910"/>
<dbReference type="STRING" id="149040.A0A194XLF8"/>
<dbReference type="PANTHER" id="PTHR28083">
    <property type="entry name" value="GOOD FOR FULL DBP5 ACTIVITY PROTEIN 2"/>
    <property type="match status" value="1"/>
</dbReference>
<evidence type="ECO:0000256" key="1">
    <source>
        <dbReference type="SAM" id="MobiDB-lite"/>
    </source>
</evidence>
<feature type="region of interest" description="Disordered" evidence="1">
    <location>
        <begin position="1"/>
        <end position="20"/>
    </location>
</feature>
<feature type="region of interest" description="Disordered" evidence="1">
    <location>
        <begin position="349"/>
        <end position="382"/>
    </location>
</feature>
<organism evidence="3 4">
    <name type="scientific">Mollisia scopiformis</name>
    <name type="common">Conifer needle endophyte fungus</name>
    <name type="synonym">Phialocephala scopiformis</name>
    <dbReference type="NCBI Taxonomy" id="149040"/>
    <lineage>
        <taxon>Eukaryota</taxon>
        <taxon>Fungi</taxon>
        <taxon>Dikarya</taxon>
        <taxon>Ascomycota</taxon>
        <taxon>Pezizomycotina</taxon>
        <taxon>Leotiomycetes</taxon>
        <taxon>Helotiales</taxon>
        <taxon>Mollisiaceae</taxon>
        <taxon>Mollisia</taxon>
    </lineage>
</organism>
<dbReference type="RefSeq" id="XP_018075321.1">
    <property type="nucleotide sequence ID" value="XM_018207408.1"/>
</dbReference>
<dbReference type="EMBL" id="KQ947408">
    <property type="protein sequence ID" value="KUJ20966.1"/>
    <property type="molecule type" value="Genomic_DNA"/>
</dbReference>
<reference evidence="3 4" key="1">
    <citation type="submission" date="2015-10" db="EMBL/GenBank/DDBJ databases">
        <title>Full genome of DAOMC 229536 Phialocephala scopiformis, a fungal endophyte of spruce producing the potent anti-insectan compound rugulosin.</title>
        <authorList>
            <consortium name="DOE Joint Genome Institute"/>
            <person name="Walker A.K."/>
            <person name="Frasz S.L."/>
            <person name="Seifert K.A."/>
            <person name="Miller J.D."/>
            <person name="Mondo S.J."/>
            <person name="Labutti K."/>
            <person name="Lipzen A."/>
            <person name="Dockter R."/>
            <person name="Kennedy M."/>
            <person name="Grigoriev I.V."/>
            <person name="Spatafora J.W."/>
        </authorList>
    </citation>
    <scope>NUCLEOTIDE SEQUENCE [LARGE SCALE GENOMIC DNA]</scope>
    <source>
        <strain evidence="3 4">CBS 120377</strain>
    </source>
</reference>
<evidence type="ECO:0000313" key="4">
    <source>
        <dbReference type="Proteomes" id="UP000070700"/>
    </source>
</evidence>
<dbReference type="InterPro" id="IPR040151">
    <property type="entry name" value="Gfd2/YDR514C-like"/>
</dbReference>
<dbReference type="GO" id="GO:0005634">
    <property type="term" value="C:nucleus"/>
    <property type="evidence" value="ECO:0007669"/>
    <property type="project" value="TreeGrafter"/>
</dbReference>
<dbReference type="Pfam" id="PF21762">
    <property type="entry name" value="DEDDh_C"/>
    <property type="match status" value="1"/>
</dbReference>
<protein>
    <recommendedName>
        <fullName evidence="2">Gfd2/YDR514C-like C-terminal domain-containing protein</fullName>
    </recommendedName>
</protein>
<name>A0A194XLF8_MOLSC</name>
<evidence type="ECO:0000313" key="3">
    <source>
        <dbReference type="EMBL" id="KUJ20966.1"/>
    </source>
</evidence>
<feature type="domain" description="Gfd2/YDR514C-like C-terminal" evidence="2">
    <location>
        <begin position="100"/>
        <end position="256"/>
    </location>
</feature>